<evidence type="ECO:0000256" key="1">
    <source>
        <dbReference type="SAM" id="MobiDB-lite"/>
    </source>
</evidence>
<dbReference type="Proteomes" id="UP000499080">
    <property type="component" value="Unassembled WGS sequence"/>
</dbReference>
<proteinExistence type="predicted"/>
<feature type="compositionally biased region" description="Pro residues" evidence="1">
    <location>
        <begin position="1"/>
        <end position="20"/>
    </location>
</feature>
<evidence type="ECO:0000313" key="3">
    <source>
        <dbReference type="Proteomes" id="UP000499080"/>
    </source>
</evidence>
<comment type="caution">
    <text evidence="2">The sequence shown here is derived from an EMBL/GenBank/DDBJ whole genome shotgun (WGS) entry which is preliminary data.</text>
</comment>
<name>A0A4Y2RQ51_ARAVE</name>
<organism evidence="2 3">
    <name type="scientific">Araneus ventricosus</name>
    <name type="common">Orbweaver spider</name>
    <name type="synonym">Epeira ventricosa</name>
    <dbReference type="NCBI Taxonomy" id="182803"/>
    <lineage>
        <taxon>Eukaryota</taxon>
        <taxon>Metazoa</taxon>
        <taxon>Ecdysozoa</taxon>
        <taxon>Arthropoda</taxon>
        <taxon>Chelicerata</taxon>
        <taxon>Arachnida</taxon>
        <taxon>Araneae</taxon>
        <taxon>Araneomorphae</taxon>
        <taxon>Entelegynae</taxon>
        <taxon>Araneoidea</taxon>
        <taxon>Araneidae</taxon>
        <taxon>Araneus</taxon>
    </lineage>
</organism>
<dbReference type="AlphaFoldDB" id="A0A4Y2RQ51"/>
<protein>
    <submittedName>
        <fullName evidence="2">Uncharacterized protein</fullName>
    </submittedName>
</protein>
<accession>A0A4Y2RQ51</accession>
<keyword evidence="3" id="KW-1185">Reference proteome</keyword>
<reference evidence="2 3" key="1">
    <citation type="journal article" date="2019" name="Sci. Rep.">
        <title>Orb-weaving spider Araneus ventricosus genome elucidates the spidroin gene catalogue.</title>
        <authorList>
            <person name="Kono N."/>
            <person name="Nakamura H."/>
            <person name="Ohtoshi R."/>
            <person name="Moran D.A.P."/>
            <person name="Shinohara A."/>
            <person name="Yoshida Y."/>
            <person name="Fujiwara M."/>
            <person name="Mori M."/>
            <person name="Tomita M."/>
            <person name="Arakawa K."/>
        </authorList>
    </citation>
    <scope>NUCLEOTIDE SEQUENCE [LARGE SCALE GENOMIC DNA]</scope>
</reference>
<sequence length="118" mass="13120">MPFPPTACPPRPHTPPPLPPVTRTSLSLREEIEELYEDTVLEDHKRPVSLIKCSESAADRVSSPPLNEERLAPPMERITARICSIQLGTYSNYSARGILGYLSGPGIIAFGRSHLWRD</sequence>
<dbReference type="EMBL" id="BGPR01146436">
    <property type="protein sequence ID" value="GBN77520.1"/>
    <property type="molecule type" value="Genomic_DNA"/>
</dbReference>
<feature type="region of interest" description="Disordered" evidence="1">
    <location>
        <begin position="1"/>
        <end position="23"/>
    </location>
</feature>
<evidence type="ECO:0000313" key="2">
    <source>
        <dbReference type="EMBL" id="GBN77520.1"/>
    </source>
</evidence>
<gene>
    <name evidence="2" type="ORF">AVEN_30961_1</name>
</gene>